<dbReference type="EMBL" id="CATOUU010000062">
    <property type="protein sequence ID" value="CAI9915036.1"/>
    <property type="molecule type" value="Genomic_DNA"/>
</dbReference>
<gene>
    <name evidence="2" type="ORF">HINF_LOCUS2681</name>
    <name evidence="3" type="ORF">HINF_LOCUS30574</name>
</gene>
<evidence type="ECO:0000313" key="2">
    <source>
        <dbReference type="EMBL" id="CAI9915036.1"/>
    </source>
</evidence>
<evidence type="ECO:0000259" key="1">
    <source>
        <dbReference type="Pfam" id="PF07534"/>
    </source>
</evidence>
<organism evidence="2">
    <name type="scientific">Hexamita inflata</name>
    <dbReference type="NCBI Taxonomy" id="28002"/>
    <lineage>
        <taxon>Eukaryota</taxon>
        <taxon>Metamonada</taxon>
        <taxon>Diplomonadida</taxon>
        <taxon>Hexamitidae</taxon>
        <taxon>Hexamitinae</taxon>
        <taxon>Hexamita</taxon>
    </lineage>
</organism>
<feature type="domain" description="TLDc" evidence="1">
    <location>
        <begin position="354"/>
        <end position="534"/>
    </location>
</feature>
<name>A0AA86N969_9EUKA</name>
<protein>
    <submittedName>
        <fullName evidence="2">TLD family protein</fullName>
    </submittedName>
    <submittedName>
        <fullName evidence="3">TLD_family protein</fullName>
    </submittedName>
</protein>
<reference evidence="3 4" key="2">
    <citation type="submission" date="2024-07" db="EMBL/GenBank/DDBJ databases">
        <authorList>
            <person name="Akdeniz Z."/>
        </authorList>
    </citation>
    <scope>NUCLEOTIDE SEQUENCE [LARGE SCALE GENOMIC DNA]</scope>
</reference>
<dbReference type="AlphaFoldDB" id="A0AA86N969"/>
<comment type="caution">
    <text evidence="2">The sequence shown here is derived from an EMBL/GenBank/DDBJ whole genome shotgun (WGS) entry which is preliminary data.</text>
</comment>
<keyword evidence="4" id="KW-1185">Reference proteome</keyword>
<dbReference type="Proteomes" id="UP001642409">
    <property type="component" value="Unassembled WGS sequence"/>
</dbReference>
<dbReference type="InterPro" id="IPR006571">
    <property type="entry name" value="TLDc_dom"/>
</dbReference>
<dbReference type="Pfam" id="PF07534">
    <property type="entry name" value="TLD"/>
    <property type="match status" value="1"/>
</dbReference>
<accession>A0AA86N969</accession>
<proteinExistence type="predicted"/>
<sequence length="537" mass="60245">MPLCISHDFTKQLVPPPEGAPGCTCFYRVGKHLVLGELKFGGNSIVFQENPLMRLSELVVDWHQTTASVKVLAECVRSVHVKRGSQPSVVQFLRSLRKAGKCYQTENTSNLVKGGKKQRGLDLEAVQLFAKSAQEVQQFCETCAELTVGTFDKSRFTFVLKEADAVLVQLKEFLNISETVVPGGEDFDFTVLQPGFDQSRLSKVAGSQNAVSRAAVTYLKKTPEAKNMLVSQKKLEKELAGKRLLTCKPKFPKSKVPASPVHNKVGNLQDDRYIQCLTANDDNDSESDLAISCDMIFEITARHTGHTSIETNSDQSLTCDSSIGSDIQNMLSASQSQKLQKSQFAMEALYLGRKSQILTDILSIRLQMFLPKMVSRLNMFVQFTSKFDGKHLHNLYNSFKPHAINFDQDRSKYNMHIDMSRTKFSQTSLILVKAADQVFGFGFTGELQSTTTNFQNLFVFNLSENKQYAAKKEVLVRMFDRLIVGASGSAIVLHKNLQKVYTSASESFQSPELFRGERYEQFVEAEIDCVEVIRFVF</sequence>
<evidence type="ECO:0000313" key="4">
    <source>
        <dbReference type="Proteomes" id="UP001642409"/>
    </source>
</evidence>
<reference evidence="2" key="1">
    <citation type="submission" date="2023-06" db="EMBL/GenBank/DDBJ databases">
        <authorList>
            <person name="Kurt Z."/>
        </authorList>
    </citation>
    <scope>NUCLEOTIDE SEQUENCE</scope>
</reference>
<evidence type="ECO:0000313" key="3">
    <source>
        <dbReference type="EMBL" id="CAL6025870.1"/>
    </source>
</evidence>
<dbReference type="EMBL" id="CAXDID020000100">
    <property type="protein sequence ID" value="CAL6025870.1"/>
    <property type="molecule type" value="Genomic_DNA"/>
</dbReference>